<dbReference type="PANTHER" id="PTHR47027">
    <property type="entry name" value="REVERSE TRANSCRIPTASE DOMAIN-CONTAINING PROTEIN"/>
    <property type="match status" value="1"/>
</dbReference>
<dbReference type="PANTHER" id="PTHR47027:SF25">
    <property type="entry name" value="REVERSE TRANSCRIPTASE DOMAIN-CONTAINING PROTEIN"/>
    <property type="match status" value="1"/>
</dbReference>
<evidence type="ECO:0000259" key="1">
    <source>
        <dbReference type="Pfam" id="PF20049"/>
    </source>
</evidence>
<organism evidence="2 3">
    <name type="scientific">Schistosoma mattheei</name>
    <dbReference type="NCBI Taxonomy" id="31246"/>
    <lineage>
        <taxon>Eukaryota</taxon>
        <taxon>Metazoa</taxon>
        <taxon>Spiralia</taxon>
        <taxon>Lophotrochozoa</taxon>
        <taxon>Platyhelminthes</taxon>
        <taxon>Trematoda</taxon>
        <taxon>Digenea</taxon>
        <taxon>Strigeidida</taxon>
        <taxon>Schistosomatoidea</taxon>
        <taxon>Schistosomatidae</taxon>
        <taxon>Schistosoma</taxon>
    </lineage>
</organism>
<protein>
    <recommendedName>
        <fullName evidence="1">DUF6451 domain-containing protein</fullName>
    </recommendedName>
</protein>
<sequence>MILKYNMENTEPVTLDGEALEVMESFTYLGRIINGLGGTGADVKVSIGKSRAAFLQLKNICHSQQLSTNIKLRIFNTNVKAVQLYGAKTLRTTTTIIKK</sequence>
<dbReference type="WBParaSite" id="SMTH1_100690.1">
    <property type="protein sequence ID" value="SMTH1_100690.1"/>
    <property type="gene ID" value="SMTH1_100690"/>
</dbReference>
<dbReference type="AlphaFoldDB" id="A0AA85APZ0"/>
<reference evidence="3" key="1">
    <citation type="submission" date="2023-11" db="UniProtKB">
        <authorList>
            <consortium name="WormBaseParasite"/>
        </authorList>
    </citation>
    <scope>IDENTIFICATION</scope>
</reference>
<evidence type="ECO:0000313" key="3">
    <source>
        <dbReference type="WBParaSite" id="SMTH1_100690.1"/>
    </source>
</evidence>
<dbReference type="InterPro" id="IPR045609">
    <property type="entry name" value="DUF6451"/>
</dbReference>
<name>A0AA85APZ0_9TREM</name>
<proteinExistence type="predicted"/>
<dbReference type="Pfam" id="PF20049">
    <property type="entry name" value="DUF6451"/>
    <property type="match status" value="1"/>
</dbReference>
<feature type="domain" description="DUF6451" evidence="1">
    <location>
        <begin position="53"/>
        <end position="85"/>
    </location>
</feature>
<dbReference type="Proteomes" id="UP000050791">
    <property type="component" value="Unassembled WGS sequence"/>
</dbReference>
<accession>A0AA85APZ0</accession>
<evidence type="ECO:0000313" key="2">
    <source>
        <dbReference type="Proteomes" id="UP000050791"/>
    </source>
</evidence>